<sequence>MSAPGGIAGGGGGACSLGIAGIGVLGPGLAGWQAAMPVLAGEAPFEAAPFTPPPPALLPATERRRTGPSVRLALAVAAEAVAASGLPPEELDTIFASSNGEPQVIVSILDALHAPDGAISPTQFHNSVHNAAAGYWGIAVGSARPSASLGGHDFAFATGLMQAGAQVAARGRPVLCVAHDVPMPEPLDALRPMQGAFAVALVLTPRPGPHGSLDLRFAPEAVAEEPPLPPPLAALRAGNPAARSLPLLAALAARRPARLRLALLEDAALDIAVAP</sequence>
<dbReference type="AlphaFoldDB" id="A0A840XPN4"/>
<protein>
    <recommendedName>
        <fullName evidence="1">Beta-ketoacyl synthase-like N-terminal domain-containing protein</fullName>
    </recommendedName>
</protein>
<dbReference type="InterPro" id="IPR014030">
    <property type="entry name" value="Ketoacyl_synth_N"/>
</dbReference>
<evidence type="ECO:0000313" key="3">
    <source>
        <dbReference type="Proteomes" id="UP000562254"/>
    </source>
</evidence>
<dbReference type="Pfam" id="PF13723">
    <property type="entry name" value="Ketoacyl-synt_2"/>
    <property type="match status" value="1"/>
</dbReference>
<comment type="caution">
    <text evidence="2">The sequence shown here is derived from an EMBL/GenBank/DDBJ whole genome shotgun (WGS) entry which is preliminary data.</text>
</comment>
<dbReference type="Gene3D" id="3.40.47.10">
    <property type="match status" value="1"/>
</dbReference>
<dbReference type="EMBL" id="JACIJE010000002">
    <property type="protein sequence ID" value="MBB5688790.1"/>
    <property type="molecule type" value="Genomic_DNA"/>
</dbReference>
<dbReference type="Proteomes" id="UP000562254">
    <property type="component" value="Unassembled WGS sequence"/>
</dbReference>
<organism evidence="2 3">
    <name type="scientific">Neoroseomonas alkaliterrae</name>
    <dbReference type="NCBI Taxonomy" id="1452450"/>
    <lineage>
        <taxon>Bacteria</taxon>
        <taxon>Pseudomonadati</taxon>
        <taxon>Pseudomonadota</taxon>
        <taxon>Alphaproteobacteria</taxon>
        <taxon>Acetobacterales</taxon>
        <taxon>Acetobacteraceae</taxon>
        <taxon>Neoroseomonas</taxon>
    </lineage>
</organism>
<dbReference type="GO" id="GO:0016746">
    <property type="term" value="F:acyltransferase activity"/>
    <property type="evidence" value="ECO:0007669"/>
    <property type="project" value="InterPro"/>
</dbReference>
<reference evidence="2 3" key="1">
    <citation type="submission" date="2020-08" db="EMBL/GenBank/DDBJ databases">
        <title>Genomic Encyclopedia of Type Strains, Phase IV (KMG-IV): sequencing the most valuable type-strain genomes for metagenomic binning, comparative biology and taxonomic classification.</title>
        <authorList>
            <person name="Goeker M."/>
        </authorList>
    </citation>
    <scope>NUCLEOTIDE SEQUENCE [LARGE SCALE GENOMIC DNA]</scope>
    <source>
        <strain evidence="2 3">DSM 25895</strain>
    </source>
</reference>
<dbReference type="RefSeq" id="WP_184481749.1">
    <property type="nucleotide sequence ID" value="NZ_JACIJE010000002.1"/>
</dbReference>
<accession>A0A840XPN4</accession>
<proteinExistence type="predicted"/>
<dbReference type="SUPFAM" id="SSF53901">
    <property type="entry name" value="Thiolase-like"/>
    <property type="match status" value="1"/>
</dbReference>
<dbReference type="InterPro" id="IPR016039">
    <property type="entry name" value="Thiolase-like"/>
</dbReference>
<evidence type="ECO:0000313" key="2">
    <source>
        <dbReference type="EMBL" id="MBB5688790.1"/>
    </source>
</evidence>
<name>A0A840XPN4_9PROT</name>
<gene>
    <name evidence="2" type="ORF">FHS88_000906</name>
</gene>
<keyword evidence="3" id="KW-1185">Reference proteome</keyword>
<feature type="domain" description="Beta-ketoacyl synthase-like N-terminal" evidence="1">
    <location>
        <begin position="50"/>
        <end position="219"/>
    </location>
</feature>
<evidence type="ECO:0000259" key="1">
    <source>
        <dbReference type="Pfam" id="PF13723"/>
    </source>
</evidence>